<dbReference type="OrthoDB" id="3261690at2759"/>
<dbReference type="HOGENOM" id="CLU_619799_0_0_1"/>
<gene>
    <name evidence="1" type="ORF">PHLGIDRAFT_80839</name>
</gene>
<protein>
    <submittedName>
        <fullName evidence="1">Uncharacterized protein</fullName>
    </submittedName>
</protein>
<evidence type="ECO:0000313" key="1">
    <source>
        <dbReference type="EMBL" id="KIP01233.1"/>
    </source>
</evidence>
<reference evidence="1 2" key="1">
    <citation type="journal article" date="2014" name="PLoS Genet.">
        <title>Analysis of the Phlebiopsis gigantea genome, transcriptome and secretome provides insight into its pioneer colonization strategies of wood.</title>
        <authorList>
            <person name="Hori C."/>
            <person name="Ishida T."/>
            <person name="Igarashi K."/>
            <person name="Samejima M."/>
            <person name="Suzuki H."/>
            <person name="Master E."/>
            <person name="Ferreira P."/>
            <person name="Ruiz-Duenas F.J."/>
            <person name="Held B."/>
            <person name="Canessa P."/>
            <person name="Larrondo L.F."/>
            <person name="Schmoll M."/>
            <person name="Druzhinina I.S."/>
            <person name="Kubicek C.P."/>
            <person name="Gaskell J.A."/>
            <person name="Kersten P."/>
            <person name="St John F."/>
            <person name="Glasner J."/>
            <person name="Sabat G."/>
            <person name="Splinter BonDurant S."/>
            <person name="Syed K."/>
            <person name="Yadav J."/>
            <person name="Mgbeahuruike A.C."/>
            <person name="Kovalchuk A."/>
            <person name="Asiegbu F.O."/>
            <person name="Lackner G."/>
            <person name="Hoffmeister D."/>
            <person name="Rencoret J."/>
            <person name="Gutierrez A."/>
            <person name="Sun H."/>
            <person name="Lindquist E."/>
            <person name="Barry K."/>
            <person name="Riley R."/>
            <person name="Grigoriev I.V."/>
            <person name="Henrissat B."/>
            <person name="Kues U."/>
            <person name="Berka R.M."/>
            <person name="Martinez A.T."/>
            <person name="Covert S.F."/>
            <person name="Blanchette R.A."/>
            <person name="Cullen D."/>
        </authorList>
    </citation>
    <scope>NUCLEOTIDE SEQUENCE [LARGE SCALE GENOMIC DNA]</scope>
    <source>
        <strain evidence="1 2">11061_1 CR5-6</strain>
    </source>
</reference>
<organism evidence="1 2">
    <name type="scientific">Phlebiopsis gigantea (strain 11061_1 CR5-6)</name>
    <name type="common">White-rot fungus</name>
    <name type="synonym">Peniophora gigantea</name>
    <dbReference type="NCBI Taxonomy" id="745531"/>
    <lineage>
        <taxon>Eukaryota</taxon>
        <taxon>Fungi</taxon>
        <taxon>Dikarya</taxon>
        <taxon>Basidiomycota</taxon>
        <taxon>Agaricomycotina</taxon>
        <taxon>Agaricomycetes</taxon>
        <taxon>Polyporales</taxon>
        <taxon>Phanerochaetaceae</taxon>
        <taxon>Phlebiopsis</taxon>
    </lineage>
</organism>
<evidence type="ECO:0000313" key="2">
    <source>
        <dbReference type="Proteomes" id="UP000053257"/>
    </source>
</evidence>
<keyword evidence="2" id="KW-1185">Reference proteome</keyword>
<name>A0A0C3P972_PHLG1</name>
<dbReference type="Proteomes" id="UP000053257">
    <property type="component" value="Unassembled WGS sequence"/>
</dbReference>
<sequence length="448" mass="50896">MPPYPDETLPSLTLSIKEFNDIAYKLLDHSYSNDVDPMNHTFVNFMLSGRYKDPDNGAEKRVRIDPCKGLASTSTIEDIEITRDYDSIIGISNNFPFSVPIAIYPIASFSLSLKKSNHLYKTIVTPVSGSDVGRRVSLHLIPNICLAKSDHRGKTLVFFPKLYRPGTQGQITQEEAACIYDKCLLPTIATILPEHIAHWPPGYQAALKQCRDVKGQLHFPTLDLPVGLLDQFNETLRTRFEAFSGFQNSFYLHECRGTKGRSVHDPQDPEQVNIALDHVFSSFDTSKIERAEDWYIDIGIEIALEGHVMHWLQDEHGAIIHHALPHLNNAAQAWDTSLFDRFFPSRAHLAKFNKPAQHFPHCGYYLRWQALINKTKGAGDEEIRASIRQEYNKLGWVPWNKADRMWIVESKETGQYSKLGVGRGQSGVRIAVNPMWGKKHSQMKLQTV</sequence>
<dbReference type="AlphaFoldDB" id="A0A0C3P972"/>
<dbReference type="EMBL" id="KN840853">
    <property type="protein sequence ID" value="KIP01233.1"/>
    <property type="molecule type" value="Genomic_DNA"/>
</dbReference>
<accession>A0A0C3P972</accession>
<proteinExistence type="predicted"/>